<reference evidence="1" key="2">
    <citation type="submission" date="2015-07" db="EMBL/GenBank/DDBJ databases">
        <authorList>
            <person name="Noorani M."/>
        </authorList>
    </citation>
    <scope>NUCLEOTIDE SEQUENCE</scope>
    <source>
        <strain evidence="1">Yugu1</strain>
    </source>
</reference>
<dbReference type="EMBL" id="CM003530">
    <property type="protein sequence ID" value="RCV18790.1"/>
    <property type="molecule type" value="Genomic_DNA"/>
</dbReference>
<name>A0A368QNF7_SETIT</name>
<protein>
    <submittedName>
        <fullName evidence="1">Uncharacterized protein</fullName>
    </submittedName>
</protein>
<sequence length="149" mass="16641">MQCEIVIFDEKLSFSELVARAREELHCHGDDDIAVEGVLHLGSPLNIQRKMVPIRCADQWEKYVRTVMNGHSPCMEVVVHRVLVDPIPRWFSRPMGQQAHFDPPVPEPAMDVEVAPTVPDVESAPNEVVGDVCPTVDDVADSPHEILLT</sequence>
<dbReference type="AlphaFoldDB" id="A0A368QNF7"/>
<reference evidence="1" key="1">
    <citation type="journal article" date="2012" name="Nat. Biotechnol.">
        <title>Reference genome sequence of the model plant Setaria.</title>
        <authorList>
            <person name="Bennetzen J.L."/>
            <person name="Schmutz J."/>
            <person name="Wang H."/>
            <person name="Percifield R."/>
            <person name="Hawkins J."/>
            <person name="Pontaroli A.C."/>
            <person name="Estep M."/>
            <person name="Feng L."/>
            <person name="Vaughn J.N."/>
            <person name="Grimwood J."/>
            <person name="Jenkins J."/>
            <person name="Barry K."/>
            <person name="Lindquist E."/>
            <person name="Hellsten U."/>
            <person name="Deshpande S."/>
            <person name="Wang X."/>
            <person name="Wu X."/>
            <person name="Mitros T."/>
            <person name="Triplett J."/>
            <person name="Yang X."/>
            <person name="Ye C.Y."/>
            <person name="Mauro-Herrera M."/>
            <person name="Wang L."/>
            <person name="Li P."/>
            <person name="Sharma M."/>
            <person name="Sharma R."/>
            <person name="Ronald P.C."/>
            <person name="Panaud O."/>
            <person name="Kellogg E.A."/>
            <person name="Brutnell T.P."/>
            <person name="Doust A.N."/>
            <person name="Tuskan G.A."/>
            <person name="Rokhsar D."/>
            <person name="Devos K.M."/>
        </authorList>
    </citation>
    <scope>NUCLEOTIDE SEQUENCE [LARGE SCALE GENOMIC DNA]</scope>
    <source>
        <strain evidence="1">Yugu1</strain>
    </source>
</reference>
<gene>
    <name evidence="1" type="ORF">SETIT_3G331600v2</name>
</gene>
<organism evidence="1">
    <name type="scientific">Setaria italica</name>
    <name type="common">Foxtail millet</name>
    <name type="synonym">Panicum italicum</name>
    <dbReference type="NCBI Taxonomy" id="4555"/>
    <lineage>
        <taxon>Eukaryota</taxon>
        <taxon>Viridiplantae</taxon>
        <taxon>Streptophyta</taxon>
        <taxon>Embryophyta</taxon>
        <taxon>Tracheophyta</taxon>
        <taxon>Spermatophyta</taxon>
        <taxon>Magnoliopsida</taxon>
        <taxon>Liliopsida</taxon>
        <taxon>Poales</taxon>
        <taxon>Poaceae</taxon>
        <taxon>PACMAD clade</taxon>
        <taxon>Panicoideae</taxon>
        <taxon>Panicodae</taxon>
        <taxon>Paniceae</taxon>
        <taxon>Cenchrinae</taxon>
        <taxon>Setaria</taxon>
    </lineage>
</organism>
<accession>A0A368QNF7</accession>
<proteinExistence type="predicted"/>
<evidence type="ECO:0000313" key="1">
    <source>
        <dbReference type="EMBL" id="RCV18790.1"/>
    </source>
</evidence>